<keyword evidence="2" id="KW-1185">Reference proteome</keyword>
<keyword evidence="1" id="KW-0378">Hydrolase</keyword>
<dbReference type="EC" id="3.1.21.-" evidence="1"/>
<dbReference type="GO" id="GO:0004519">
    <property type="term" value="F:endonuclease activity"/>
    <property type="evidence" value="ECO:0007669"/>
    <property type="project" value="UniProtKB-KW"/>
</dbReference>
<keyword evidence="1" id="KW-0255">Endonuclease</keyword>
<dbReference type="Proteomes" id="UP001210339">
    <property type="component" value="Chromosome"/>
</dbReference>
<evidence type="ECO:0000313" key="1">
    <source>
        <dbReference type="EMBL" id="WBW50153.1"/>
    </source>
</evidence>
<reference evidence="1 2" key="1">
    <citation type="submission" date="2023-01" db="EMBL/GenBank/DDBJ databases">
        <authorList>
            <person name="Lee S.H."/>
            <person name="Jung H.S."/>
            <person name="Yun J.U."/>
        </authorList>
    </citation>
    <scope>NUCLEOTIDE SEQUENCE [LARGE SCALE GENOMIC DNA]</scope>
    <source>
        <strain evidence="1 2">CBA3646</strain>
    </source>
</reference>
<dbReference type="GO" id="GO:0016787">
    <property type="term" value="F:hydrolase activity"/>
    <property type="evidence" value="ECO:0007669"/>
    <property type="project" value="UniProtKB-KW"/>
</dbReference>
<name>A0ABY7QVD8_9FIRM</name>
<dbReference type="RefSeq" id="WP_271191684.1">
    <property type="nucleotide sequence ID" value="NZ_CP115667.1"/>
</dbReference>
<accession>A0ABY7QVD8</accession>
<protein>
    <submittedName>
        <fullName evidence="1">HaeIII family restriction endonuclease</fullName>
        <ecNumber evidence="1">3.1.21.-</ecNumber>
    </submittedName>
</protein>
<organism evidence="1 2">
    <name type="scientific">Peptoniphilus equinus</name>
    <dbReference type="NCBI Taxonomy" id="3016343"/>
    <lineage>
        <taxon>Bacteria</taxon>
        <taxon>Bacillati</taxon>
        <taxon>Bacillota</taxon>
        <taxon>Tissierellia</taxon>
        <taxon>Tissierellales</taxon>
        <taxon>Peptoniphilaceae</taxon>
        <taxon>Peptoniphilus</taxon>
    </lineage>
</organism>
<dbReference type="EMBL" id="CP115667">
    <property type="protein sequence ID" value="WBW50153.1"/>
    <property type="molecule type" value="Genomic_DNA"/>
</dbReference>
<keyword evidence="1" id="KW-0540">Nuclease</keyword>
<gene>
    <name evidence="1" type="ORF">O6R05_00910</name>
</gene>
<dbReference type="Pfam" id="PF09556">
    <property type="entry name" value="RE_HaeIII"/>
    <property type="match status" value="1"/>
</dbReference>
<dbReference type="InterPro" id="IPR019059">
    <property type="entry name" value="Restrct_endonuc_II_HaeIII"/>
</dbReference>
<sequence length="329" mass="37524">MAKSGSQTKLGKAFEYACVIALYDKYKDTQDVIVEDTAQMRTAKNCFETAGEKQNDFMDAANAAVRVITRLEPRLEYADNDTPLVLSVQADASGIAGDVRDVLCIRRGHRWEIGLSCKHNHHAVKHSRLSDMIDFGAEWFDHPCSRTYFSEVVPKFTRLRQLRDDSKESGTPALWSDLPDKAGDYYEPILQSFMDELRRLSETYDNVPERLIRYLIGRYDFYKVITDDARRTTRVEAVNVTGTLNEASEGHKSITTVPILKVPTRFYHIGFKETNGVRSQNTIHVVCDNGWEISMRLHNASSRVEPSLKFDVQLISFPSTLFAQVEPWD</sequence>
<evidence type="ECO:0000313" key="2">
    <source>
        <dbReference type="Proteomes" id="UP001210339"/>
    </source>
</evidence>
<proteinExistence type="predicted"/>